<reference evidence="2" key="1">
    <citation type="submission" date="2025-08" db="UniProtKB">
        <authorList>
            <consortium name="Ensembl"/>
        </authorList>
    </citation>
    <scope>IDENTIFICATION</scope>
</reference>
<feature type="region of interest" description="Disordered" evidence="1">
    <location>
        <begin position="34"/>
        <end position="89"/>
    </location>
</feature>
<keyword evidence="3" id="KW-1185">Reference proteome</keyword>
<organism evidence="2 3">
    <name type="scientific">Xiphophorus couchianus</name>
    <name type="common">Monterrey platyfish</name>
    <dbReference type="NCBI Taxonomy" id="32473"/>
    <lineage>
        <taxon>Eukaryota</taxon>
        <taxon>Metazoa</taxon>
        <taxon>Chordata</taxon>
        <taxon>Craniata</taxon>
        <taxon>Vertebrata</taxon>
        <taxon>Euteleostomi</taxon>
        <taxon>Actinopterygii</taxon>
        <taxon>Neopterygii</taxon>
        <taxon>Teleostei</taxon>
        <taxon>Neoteleostei</taxon>
        <taxon>Acanthomorphata</taxon>
        <taxon>Ovalentaria</taxon>
        <taxon>Atherinomorphae</taxon>
        <taxon>Cyprinodontiformes</taxon>
        <taxon>Poeciliidae</taxon>
        <taxon>Poeciliinae</taxon>
        <taxon>Xiphophorus</taxon>
    </lineage>
</organism>
<evidence type="ECO:0000256" key="1">
    <source>
        <dbReference type="SAM" id="MobiDB-lite"/>
    </source>
</evidence>
<proteinExistence type="predicted"/>
<dbReference type="Proteomes" id="UP000261380">
    <property type="component" value="Unplaced"/>
</dbReference>
<evidence type="ECO:0000313" key="2">
    <source>
        <dbReference type="Ensembl" id="ENSXCOP00000008340.1"/>
    </source>
</evidence>
<evidence type="ECO:0000313" key="3">
    <source>
        <dbReference type="Proteomes" id="UP000261380"/>
    </source>
</evidence>
<protein>
    <submittedName>
        <fullName evidence="2">Uncharacterized protein</fullName>
    </submittedName>
</protein>
<dbReference type="Ensembl" id="ENSXCOT00000008445.1">
    <property type="protein sequence ID" value="ENSXCOP00000008340.1"/>
    <property type="gene ID" value="ENSXCOG00000006395.1"/>
</dbReference>
<dbReference type="GeneTree" id="ENSGT01120000276148"/>
<dbReference type="AlphaFoldDB" id="A0A3B5LCS7"/>
<sequence>LPGKGEFFLSHVTTCLVSMRDQCKVNNSTQTIVLPPHPVTDAPHPVTDAPHPVTDAPHPVTDAPHPVTDAPHPVTDAPHPVTDAPHPVTDAPTTLQWKLISAACIWDLVLPACIQPS</sequence>
<name>A0A3B5LCS7_9TELE</name>
<accession>A0A3B5LCS7</accession>
<reference evidence="2" key="2">
    <citation type="submission" date="2025-09" db="UniProtKB">
        <authorList>
            <consortium name="Ensembl"/>
        </authorList>
    </citation>
    <scope>IDENTIFICATION</scope>
</reference>
<dbReference type="STRING" id="32473.ENSXCOP00000008340"/>